<accession>A0ABM1MWW0</accession>
<feature type="compositionally biased region" description="Basic and acidic residues" evidence="6">
    <location>
        <begin position="211"/>
        <end position="247"/>
    </location>
</feature>
<keyword evidence="3" id="KW-0507">mRNA processing</keyword>
<dbReference type="InterPro" id="IPR031801">
    <property type="entry name" value="VIR_N"/>
</dbReference>
<evidence type="ECO:0000313" key="9">
    <source>
        <dbReference type="RefSeq" id="XP_017779060.1"/>
    </source>
</evidence>
<dbReference type="Proteomes" id="UP000695000">
    <property type="component" value="Unplaced"/>
</dbReference>
<feature type="compositionally biased region" description="Basic and acidic residues" evidence="6">
    <location>
        <begin position="255"/>
        <end position="264"/>
    </location>
</feature>
<dbReference type="Pfam" id="PF15912">
    <property type="entry name" value="VIR_N"/>
    <property type="match status" value="1"/>
</dbReference>
<feature type="compositionally biased region" description="Basic and acidic residues" evidence="6">
    <location>
        <begin position="271"/>
        <end position="325"/>
    </location>
</feature>
<dbReference type="InterPro" id="IPR026736">
    <property type="entry name" value="Virilizer"/>
</dbReference>
<evidence type="ECO:0000256" key="2">
    <source>
        <dbReference type="ARBA" id="ARBA00008371"/>
    </source>
</evidence>
<name>A0ABM1MWW0_NICVS</name>
<evidence type="ECO:0000259" key="7">
    <source>
        <dbReference type="Pfam" id="PF15912"/>
    </source>
</evidence>
<protein>
    <submittedName>
        <fullName evidence="9">Protein virilizer isoform X1</fullName>
    </submittedName>
</protein>
<dbReference type="GeneID" id="108564497"/>
<evidence type="ECO:0000256" key="1">
    <source>
        <dbReference type="ARBA" id="ARBA00004123"/>
    </source>
</evidence>
<sequence length="1765" mass="202068">MADLVELLFFDTFAHENTEELNLDLVQFPKPVYVTEVRIIPLGARVQADFPGGVRLGATNPSQFQIEFFVNDLGKPGASTFETLGGFEYNQNGCINLNCLPNDTVRKIPTDGLVLRGWYTTITLAVYGTLTANITEQIIPPVVTPSLPAQPNTISDVQQIISQNPIENDWQEPIQQVPMEYNQQTATQYPQPYVSQENYQQENYGEYYGEAPKDPRSYHHTPETDWDNKGRSRPSETENTREQRTRDAPSYPQKPEVEQSERRERRYSRSHSKDRNYRETSRDKEQDRDWDHGYREHDKDWDGRDRDRYKHSDNYRRYNDREERKRPRTPPPVHSPKRPHTPQSDNAKASPKEMDILSEEEVERQKMETSKKEVEKMSVVEESSNTMDVEEFEPILSDEDILDDAENFQDEYDYNGYTNNDDIIKLFIPGQTPLQHYKRKTSFELDNGNLVVDEHLKTIIGIVDDFFKSSITKYTTKDFQRMNGQIKEEFVHLCEKVMQMFEGNFCVIAQMYSVCAGARDEISTQVEFIIDTLVNWLKVALDFDMANEQEQPGYKIRHIKCGVKLAEWVSSSADFLKVLWRNNVYIHQSLINLYESEFMALSIKLMILKALDTYLLKKESVEVFLCGRFSENSEYSFENSVGYKVLISMLEKNPSVRLKFALNSILKKMNCFEVLERTKEVLKNICEQETLTKEDSVFLQDSLSYVLNLIQAGSFSVSQPKRFLPVVTQFEINRNENDANLVELFRRQHLLEMLLLLLTHCSTMISSNIKTVVYEILAELSQSLDGLKYMSENDEVINALVKVLLVGDEEFPLESDLRSHNLGLKLAYELQALCHVDNLKQFKDCECNEVVDQLHGLFCLSFNNVGKLAVGKVLSYGDNLSNLLQFIDLKSEAKMRKSPAVAYIIDLLNLVIVCFGDIPLLEKYRKKLLDISAASEIFEKLGDMTNYLRPYENFKGSYDVAELVDCICKQQVTNFSGILITCLRILEHIGISKHDNKTPLENPLSNFSELKYKHVILQLYPLDGVGLLLRILGELCDFYEQPSLHNSTFVSSQGILIINIIEPCIKLLKQMLTYVIQCRNTHFKDLTAIQILLQTYNLCQSFPVTALGFHKSRKLCQEIVDTLLVYTQPVSEEIHEKDSLNKTLWTLMCGEVIKFTMSAPYAFIAGLSVFSEMLPLPLPVQTSEELSAEEISWAVNLRKLWSAHLHSHSSSIQDMIAKLCTTTYQPLLNLLRKICAQISDLAANSALMIARGILDNVHGAIVLNDDTKKLVCNGYIARLMNFLACLVTHGSLKCTFLHLLANSSGGKGDEKYPAIILAFAQILRSTSNVNSHVQTQECILSILQSFCDTEITLYQNSTSDIYLANALPVKDHVLVFLNTMLEHISGENLFITYLPVVRTLLLLTEHDYGFYHLREVLLKRPNIFRNVLQKLEQNFSKDNGECLSTLNTLVEFLRVCSEPELVEEGMVVQPRTMKMDIQDIQALVGWEDNTENHPLIKLEEKLKVEVQEDSTFEGLLESIELMLTYLRVKGDSEVKEITYVEQVLPSPEPLLAQFAGRPIFSTRDSLDDRLTASYWLTPLGVDDQLPQDACEPDNVRLIWWTTADPTLPDEFQVTCDLADVCRQDLASEVNLIKQVEKLCRVCPSESIEQVEKEKRINTQKDKMKRPFVTPVRGRGFARTIQVRSDLFRSRPPNTSRPPSLHVDDFVALETCGAQPTGPTGYNRISRELLATSRVARGPRGRSFIASDRAVQYRQMSWWGPGRVPY</sequence>
<dbReference type="RefSeq" id="XP_017779060.1">
    <property type="nucleotide sequence ID" value="XM_017923571.1"/>
</dbReference>
<feature type="domain" description="Virilizer N-terminal" evidence="7">
    <location>
        <begin position="5"/>
        <end position="278"/>
    </location>
</feature>
<organism evidence="8 9">
    <name type="scientific">Nicrophorus vespilloides</name>
    <name type="common">Boreal carrion beetle</name>
    <dbReference type="NCBI Taxonomy" id="110193"/>
    <lineage>
        <taxon>Eukaryota</taxon>
        <taxon>Metazoa</taxon>
        <taxon>Ecdysozoa</taxon>
        <taxon>Arthropoda</taxon>
        <taxon>Hexapoda</taxon>
        <taxon>Insecta</taxon>
        <taxon>Pterygota</taxon>
        <taxon>Neoptera</taxon>
        <taxon>Endopterygota</taxon>
        <taxon>Coleoptera</taxon>
        <taxon>Polyphaga</taxon>
        <taxon>Staphyliniformia</taxon>
        <taxon>Silphidae</taxon>
        <taxon>Nicrophorinae</taxon>
        <taxon>Nicrophorus</taxon>
    </lineage>
</organism>
<comment type="similarity">
    <text evidence="2">Belongs to the vir family.</text>
</comment>
<evidence type="ECO:0000313" key="8">
    <source>
        <dbReference type="Proteomes" id="UP000695000"/>
    </source>
</evidence>
<evidence type="ECO:0000256" key="4">
    <source>
        <dbReference type="ARBA" id="ARBA00023187"/>
    </source>
</evidence>
<reference evidence="9" key="1">
    <citation type="submission" date="2025-08" db="UniProtKB">
        <authorList>
            <consortium name="RefSeq"/>
        </authorList>
    </citation>
    <scope>IDENTIFICATION</scope>
    <source>
        <tissue evidence="9">Whole Larva</tissue>
    </source>
</reference>
<proteinExistence type="inferred from homology"/>
<evidence type="ECO:0000256" key="6">
    <source>
        <dbReference type="SAM" id="MobiDB-lite"/>
    </source>
</evidence>
<keyword evidence="5" id="KW-0539">Nucleus</keyword>
<evidence type="ECO:0000256" key="5">
    <source>
        <dbReference type="ARBA" id="ARBA00023242"/>
    </source>
</evidence>
<evidence type="ECO:0000256" key="3">
    <source>
        <dbReference type="ARBA" id="ARBA00022664"/>
    </source>
</evidence>
<dbReference type="PANTHER" id="PTHR23185">
    <property type="entry name" value="PROTEIN VIRILIZER HOMOLOG"/>
    <property type="match status" value="1"/>
</dbReference>
<feature type="compositionally biased region" description="Basic and acidic residues" evidence="6">
    <location>
        <begin position="363"/>
        <end position="379"/>
    </location>
</feature>
<gene>
    <name evidence="9" type="primary">LOC108564497</name>
</gene>
<comment type="subcellular location">
    <subcellularLocation>
        <location evidence="1">Nucleus</location>
    </subcellularLocation>
</comment>
<dbReference type="PANTHER" id="PTHR23185:SF0">
    <property type="entry name" value="PROTEIN VIRILIZER HOMOLOG"/>
    <property type="match status" value="1"/>
</dbReference>
<keyword evidence="8" id="KW-1185">Reference proteome</keyword>
<feature type="region of interest" description="Disordered" evidence="6">
    <location>
        <begin position="207"/>
        <end position="387"/>
    </location>
</feature>
<keyword evidence="4" id="KW-0508">mRNA splicing</keyword>